<feature type="region of interest" description="Disordered" evidence="1">
    <location>
        <begin position="711"/>
        <end position="753"/>
    </location>
</feature>
<evidence type="ECO:0000256" key="1">
    <source>
        <dbReference type="SAM" id="MobiDB-lite"/>
    </source>
</evidence>
<gene>
    <name evidence="2" type="ORF">PAUS00366_LOCUS17834</name>
</gene>
<reference evidence="2" key="1">
    <citation type="submission" date="2021-01" db="EMBL/GenBank/DDBJ databases">
        <authorList>
            <person name="Corre E."/>
            <person name="Pelletier E."/>
            <person name="Niang G."/>
            <person name="Scheremetjew M."/>
            <person name="Finn R."/>
            <person name="Kale V."/>
            <person name="Holt S."/>
            <person name="Cochrane G."/>
            <person name="Meng A."/>
            <person name="Brown T."/>
            <person name="Cohen L."/>
        </authorList>
    </citation>
    <scope>NUCLEOTIDE SEQUENCE</scope>
    <source>
        <strain evidence="2">10249 10 AB</strain>
    </source>
</reference>
<feature type="region of interest" description="Disordered" evidence="1">
    <location>
        <begin position="455"/>
        <end position="477"/>
    </location>
</feature>
<feature type="compositionally biased region" description="Polar residues" evidence="1">
    <location>
        <begin position="713"/>
        <end position="732"/>
    </location>
</feature>
<organism evidence="2">
    <name type="scientific">Pseudo-nitzschia australis</name>
    <dbReference type="NCBI Taxonomy" id="44445"/>
    <lineage>
        <taxon>Eukaryota</taxon>
        <taxon>Sar</taxon>
        <taxon>Stramenopiles</taxon>
        <taxon>Ochrophyta</taxon>
        <taxon>Bacillariophyta</taxon>
        <taxon>Bacillariophyceae</taxon>
        <taxon>Bacillariophycidae</taxon>
        <taxon>Bacillariales</taxon>
        <taxon>Bacillariaceae</taxon>
        <taxon>Pseudo-nitzschia</taxon>
    </lineage>
</organism>
<evidence type="ECO:0000313" key="2">
    <source>
        <dbReference type="EMBL" id="CAE0725077.1"/>
    </source>
</evidence>
<feature type="region of interest" description="Disordered" evidence="1">
    <location>
        <begin position="565"/>
        <end position="610"/>
    </location>
</feature>
<name>A0A7S4ASZ0_9STRA</name>
<feature type="compositionally biased region" description="Basic and acidic residues" evidence="1">
    <location>
        <begin position="532"/>
        <end position="546"/>
    </location>
</feature>
<feature type="compositionally biased region" description="Basic and acidic residues" evidence="1">
    <location>
        <begin position="573"/>
        <end position="587"/>
    </location>
</feature>
<feature type="region of interest" description="Disordered" evidence="1">
    <location>
        <begin position="642"/>
        <end position="661"/>
    </location>
</feature>
<dbReference type="PROSITE" id="PS51257">
    <property type="entry name" value="PROKAR_LIPOPROTEIN"/>
    <property type="match status" value="1"/>
</dbReference>
<sequence length="753" mass="81665">MKLVFHPAVLALSACYWANQQLHASAFVTPSVSTTSASRQEAVCRPIAVVTVGMTDGAADGESTIEAPTTKEQNVNVLMEAEKPVLVDDGEQNSKDYDLVAENINKVLTEMEPKEITGSNQDSSMDDKETMDAKPLLDITEDTSTTTDTQRKAMAKNIKMVLKMEPLKTTATSAKEEDDVTAKAPKKAAPVLMKVKVTPVDFNENTKVTTTEDDVSENTKKVLMQIRPLQIPSGSEDTKDDLVEKTERVSMDVTTSVQDVEKDVTVKSSKDTAEIGKMVNIQDKKDSSWLGVLGAAAEVAGAIGGVAIKAASTALEDMVPKEVIDVSIPYESASFVAYTEWLVKYNKVDPELERYGDFQNNYKTVTIANVIAKKKIREGAVVEREEEPKIIQLNQHADLPQEDYTEIMKSLEPKSWGDLIGELATFTGKAAAAVTNTVNEVSSSSDVKQLASFTTKEKKETPVAKQQQPLSTPVNKPFSFLSGKKNLADQKKKPADELAVTENEKALDAKQMKLPVVTSPFSILSGAVSKAQTKEPKDDNNDDETKMVPAAKMQPPAALNKPFSFLSGGIPKTQKESDKLVTTENKKAPAAKQQQQPPLKNNPLSFLSGATLRSKKPPALQETKLELITPPAKKSFFSGATLRSKKPPALQEPKAALKTPPTKKSFFKQMEFSLPTLQASKKPIAVGKKATVNGSAIPALSKWKQNKDGSITGYVSNSPNFKTGTKITTSPVPKNAKAASVVKTDSGSRYRLK</sequence>
<feature type="compositionally biased region" description="Polar residues" evidence="1">
    <location>
        <begin position="464"/>
        <end position="474"/>
    </location>
</feature>
<accession>A0A7S4ASZ0</accession>
<dbReference type="EMBL" id="HBIX01026080">
    <property type="protein sequence ID" value="CAE0725077.1"/>
    <property type="molecule type" value="Transcribed_RNA"/>
</dbReference>
<protein>
    <submittedName>
        <fullName evidence="2">Uncharacterized protein</fullName>
    </submittedName>
</protein>
<feature type="compositionally biased region" description="Low complexity" evidence="1">
    <location>
        <begin position="588"/>
        <end position="604"/>
    </location>
</feature>
<dbReference type="AlphaFoldDB" id="A0A7S4ASZ0"/>
<feature type="region of interest" description="Disordered" evidence="1">
    <location>
        <begin position="527"/>
        <end position="546"/>
    </location>
</feature>
<proteinExistence type="predicted"/>